<accession>A0A6C0L825</accession>
<dbReference type="EMBL" id="MN740443">
    <property type="protein sequence ID" value="QHU26567.1"/>
    <property type="molecule type" value="Genomic_DNA"/>
</dbReference>
<proteinExistence type="predicted"/>
<name>A0A6C0L825_9ZZZZ</name>
<evidence type="ECO:0000313" key="1">
    <source>
        <dbReference type="EMBL" id="QHU26567.1"/>
    </source>
</evidence>
<reference evidence="1" key="1">
    <citation type="journal article" date="2020" name="Nature">
        <title>Giant virus diversity and host interactions through global metagenomics.</title>
        <authorList>
            <person name="Schulz F."/>
            <person name="Roux S."/>
            <person name="Paez-Espino D."/>
            <person name="Jungbluth S."/>
            <person name="Walsh D.A."/>
            <person name="Denef V.J."/>
            <person name="McMahon K.D."/>
            <person name="Konstantinidis K.T."/>
            <person name="Eloe-Fadrosh E.A."/>
            <person name="Kyrpides N.C."/>
            <person name="Woyke T."/>
        </authorList>
    </citation>
    <scope>NUCLEOTIDE SEQUENCE</scope>
    <source>
        <strain evidence="1">GVMAG-M-3300027759-42</strain>
    </source>
</reference>
<protein>
    <recommendedName>
        <fullName evidence="2">Glycosyltransferase</fullName>
    </recommendedName>
</protein>
<evidence type="ECO:0008006" key="2">
    <source>
        <dbReference type="Google" id="ProtNLM"/>
    </source>
</evidence>
<sequence>MRIVINSHIKGYRALSHLLESMRLYKGFKDFQIIVIIGGYYDIPKYEISNDDNIMYIKCNHNSIDFTGLITLAELNYENIDDYFFYMHDTCRIGPEFYNKLREINISNITTMRIHKNSSMNMGVYSQKIINRFKEFLMDNKNNEESRCMEYKSKGIGNEDFIFLNDPTTFTIGDWNGWIHSEPMDYYQTGTMRIVEYHPFLDMYKIKATVNCDFVTLDN</sequence>
<organism evidence="1">
    <name type="scientific">viral metagenome</name>
    <dbReference type="NCBI Taxonomy" id="1070528"/>
    <lineage>
        <taxon>unclassified sequences</taxon>
        <taxon>metagenomes</taxon>
        <taxon>organismal metagenomes</taxon>
    </lineage>
</organism>
<dbReference type="AlphaFoldDB" id="A0A6C0L825"/>